<evidence type="ECO:0000313" key="13">
    <source>
        <dbReference type="EMBL" id="MBB6167422.1"/>
    </source>
</evidence>
<feature type="binding site" evidence="10">
    <location>
        <begin position="198"/>
        <end position="202"/>
    </location>
    <ligand>
        <name>pyridoxal 5'-phosphate</name>
        <dbReference type="ChEBI" id="CHEBI:597326"/>
    </ligand>
</feature>
<keyword evidence="7 10" id="KW-0663">Pyridoxal phosphate</keyword>
<evidence type="ECO:0000256" key="10">
    <source>
        <dbReference type="PIRSR" id="PIRSR605856-50"/>
    </source>
</evidence>
<comment type="caution">
    <text evidence="13">The sequence shown here is derived from an EMBL/GenBank/DDBJ whole genome shotgun (WGS) entry which is preliminary data.</text>
</comment>
<dbReference type="EMBL" id="JACHEH010000002">
    <property type="protein sequence ID" value="MBB6167422.1"/>
    <property type="molecule type" value="Genomic_DNA"/>
</dbReference>
<sequence>MAEPAAKSAADTQRVPGRGRIYNSITETIGDTPLVRLDRLAREKGVKANLLAKLEFFNPIASVKDRIGVSMIDDLEQRGIIKPGATLIEPTSGNTGIALAFVAAARGYRLILVMPETMSIERRKMLALLGAELVLTPGPQGMRGAVNRAEELKNEIPGAIIPQQFANPANPGIHRRTTAEEIWNDTNGEVDIFVAGVGTGGTITGVGQVLKPRKPSLRVVAVEPEDSPVLSGGQPGPHKIQGIGAGFVPQVLDRSVIDEVVTVGNQTAFDTARLVARLEGIPVGISSGAAVAAALEIAARPESAGKNIVIIIPSFAERYLSTALFEGL</sequence>
<dbReference type="InterPro" id="IPR001926">
    <property type="entry name" value="TrpB-like_PALP"/>
</dbReference>
<evidence type="ECO:0000256" key="7">
    <source>
        <dbReference type="ARBA" id="ARBA00022898"/>
    </source>
</evidence>
<comment type="catalytic activity">
    <reaction evidence="9">
        <text>O-acetyl-L-serine + hydrogen sulfide = L-cysteine + acetate</text>
        <dbReference type="Rhea" id="RHEA:14829"/>
        <dbReference type="ChEBI" id="CHEBI:29919"/>
        <dbReference type="ChEBI" id="CHEBI:30089"/>
        <dbReference type="ChEBI" id="CHEBI:35235"/>
        <dbReference type="ChEBI" id="CHEBI:58340"/>
        <dbReference type="EC" id="2.5.1.47"/>
    </reaction>
</comment>
<dbReference type="GO" id="GO:0004124">
    <property type="term" value="F:cysteine synthase activity"/>
    <property type="evidence" value="ECO:0007669"/>
    <property type="project" value="UniProtKB-EC"/>
</dbReference>
<evidence type="ECO:0000256" key="5">
    <source>
        <dbReference type="ARBA" id="ARBA00022605"/>
    </source>
</evidence>
<dbReference type="EC" id="2.5.1.47" evidence="4"/>
<reference evidence="13 14" key="1">
    <citation type="submission" date="2020-08" db="EMBL/GenBank/DDBJ databases">
        <title>Genomic Encyclopedia of Type Strains, Phase IV (KMG-IV): sequencing the most valuable type-strain genomes for metagenomic binning, comparative biology and taxonomic classification.</title>
        <authorList>
            <person name="Goeker M."/>
        </authorList>
    </citation>
    <scope>NUCLEOTIDE SEQUENCE [LARGE SCALE GENOMIC DNA]</scope>
    <source>
        <strain evidence="13 14">DSM 101465</strain>
    </source>
</reference>
<feature type="binding site" evidence="10">
    <location>
        <position position="286"/>
    </location>
    <ligand>
        <name>pyridoxal 5'-phosphate</name>
        <dbReference type="ChEBI" id="CHEBI:597326"/>
    </ligand>
</feature>
<name>A0A841K7J3_9HYPH</name>
<dbReference type="CDD" id="cd01561">
    <property type="entry name" value="CBS_like"/>
    <property type="match status" value="1"/>
</dbReference>
<evidence type="ECO:0000256" key="9">
    <source>
        <dbReference type="ARBA" id="ARBA00047931"/>
    </source>
</evidence>
<evidence type="ECO:0000256" key="6">
    <source>
        <dbReference type="ARBA" id="ARBA00022679"/>
    </source>
</evidence>
<gene>
    <name evidence="13" type="ORF">HNQ73_001040</name>
</gene>
<evidence type="ECO:0000256" key="8">
    <source>
        <dbReference type="ARBA" id="ARBA00023192"/>
    </source>
</evidence>
<keyword evidence="14" id="KW-1185">Reference proteome</keyword>
<dbReference type="GO" id="GO:0006535">
    <property type="term" value="P:cysteine biosynthetic process from serine"/>
    <property type="evidence" value="ECO:0007669"/>
    <property type="project" value="InterPro"/>
</dbReference>
<dbReference type="Proteomes" id="UP000588017">
    <property type="component" value="Unassembled WGS sequence"/>
</dbReference>
<comment type="cofactor">
    <cofactor evidence="1 10">
        <name>pyridoxal 5'-phosphate</name>
        <dbReference type="ChEBI" id="CHEBI:597326"/>
    </cofactor>
</comment>
<keyword evidence="5" id="KW-0028">Amino-acid biosynthesis</keyword>
<dbReference type="FunFam" id="3.40.50.1100:FF:000067">
    <property type="entry name" value="Cysteine synthase"/>
    <property type="match status" value="1"/>
</dbReference>
<proteinExistence type="inferred from homology"/>
<dbReference type="InterPro" id="IPR050214">
    <property type="entry name" value="Cys_Synth/Cystath_Beta-Synth"/>
</dbReference>
<accession>A0A841K7J3</accession>
<organism evidence="13 14">
    <name type="scientific">Chelatococcus composti</name>
    <dbReference type="NCBI Taxonomy" id="1743235"/>
    <lineage>
        <taxon>Bacteria</taxon>
        <taxon>Pseudomonadati</taxon>
        <taxon>Pseudomonadota</taxon>
        <taxon>Alphaproteobacteria</taxon>
        <taxon>Hyphomicrobiales</taxon>
        <taxon>Chelatococcaceae</taxon>
        <taxon>Chelatococcus</taxon>
    </lineage>
</organism>
<evidence type="ECO:0000259" key="12">
    <source>
        <dbReference type="Pfam" id="PF00291"/>
    </source>
</evidence>
<evidence type="ECO:0000256" key="3">
    <source>
        <dbReference type="ARBA" id="ARBA00007103"/>
    </source>
</evidence>
<feature type="modified residue" description="N6-(pyridoxal phosphate)lysine" evidence="11">
    <location>
        <position position="64"/>
    </location>
</feature>
<keyword evidence="6 13" id="KW-0808">Transferase</keyword>
<evidence type="ECO:0000256" key="4">
    <source>
        <dbReference type="ARBA" id="ARBA00012681"/>
    </source>
</evidence>
<dbReference type="InterPro" id="IPR036052">
    <property type="entry name" value="TrpB-like_PALP_sf"/>
</dbReference>
<dbReference type="RefSeq" id="WP_183332927.1">
    <property type="nucleotide sequence ID" value="NZ_BMHX01000002.1"/>
</dbReference>
<dbReference type="PANTHER" id="PTHR10314">
    <property type="entry name" value="CYSTATHIONINE BETA-SYNTHASE"/>
    <property type="match status" value="1"/>
</dbReference>
<comment type="pathway">
    <text evidence="2">Amino-acid biosynthesis; L-cysteine biosynthesis; L-cysteine from L-serine: step 2/2.</text>
</comment>
<protein>
    <recommendedName>
        <fullName evidence="4">cysteine synthase</fullName>
        <ecNumber evidence="4">2.5.1.47</ecNumber>
    </recommendedName>
</protein>
<comment type="similarity">
    <text evidence="3">Belongs to the cysteine synthase/cystathionine beta-synthase family.</text>
</comment>
<feature type="domain" description="Tryptophan synthase beta chain-like PALP" evidence="12">
    <location>
        <begin position="25"/>
        <end position="313"/>
    </location>
</feature>
<evidence type="ECO:0000256" key="2">
    <source>
        <dbReference type="ARBA" id="ARBA00004962"/>
    </source>
</evidence>
<dbReference type="Gene3D" id="3.40.50.1100">
    <property type="match status" value="2"/>
</dbReference>
<evidence type="ECO:0000313" key="14">
    <source>
        <dbReference type="Proteomes" id="UP000588017"/>
    </source>
</evidence>
<dbReference type="GO" id="GO:0005737">
    <property type="term" value="C:cytoplasm"/>
    <property type="evidence" value="ECO:0007669"/>
    <property type="project" value="UniProtKB-ARBA"/>
</dbReference>
<keyword evidence="8" id="KW-0198">Cysteine biosynthesis</keyword>
<dbReference type="InterPro" id="IPR005856">
    <property type="entry name" value="Cys_synth"/>
</dbReference>
<dbReference type="Pfam" id="PF00291">
    <property type="entry name" value="PALP"/>
    <property type="match status" value="1"/>
</dbReference>
<dbReference type="NCBIfam" id="TIGR01139">
    <property type="entry name" value="cysK"/>
    <property type="match status" value="1"/>
</dbReference>
<evidence type="ECO:0000256" key="1">
    <source>
        <dbReference type="ARBA" id="ARBA00001933"/>
    </source>
</evidence>
<dbReference type="SUPFAM" id="SSF53686">
    <property type="entry name" value="Tryptophan synthase beta subunit-like PLP-dependent enzymes"/>
    <property type="match status" value="1"/>
</dbReference>
<evidence type="ECO:0000256" key="11">
    <source>
        <dbReference type="PIRSR" id="PIRSR605856-51"/>
    </source>
</evidence>
<feature type="binding site" evidence="10">
    <location>
        <position position="94"/>
    </location>
    <ligand>
        <name>pyridoxal 5'-phosphate</name>
        <dbReference type="ChEBI" id="CHEBI:597326"/>
    </ligand>
</feature>
<dbReference type="AlphaFoldDB" id="A0A841K7J3"/>
<dbReference type="InterPro" id="IPR005859">
    <property type="entry name" value="CysK"/>
</dbReference>
<dbReference type="NCBIfam" id="TIGR01136">
    <property type="entry name" value="cysKM"/>
    <property type="match status" value="1"/>
</dbReference>